<accession>A0A4R4DSL2</accession>
<organism evidence="2 3">
    <name type="scientific">Roseicella aquatilis</name>
    <dbReference type="NCBI Taxonomy" id="2527868"/>
    <lineage>
        <taxon>Bacteria</taxon>
        <taxon>Pseudomonadati</taxon>
        <taxon>Pseudomonadota</taxon>
        <taxon>Alphaproteobacteria</taxon>
        <taxon>Acetobacterales</taxon>
        <taxon>Roseomonadaceae</taxon>
        <taxon>Roseicella</taxon>
    </lineage>
</organism>
<evidence type="ECO:0000313" key="3">
    <source>
        <dbReference type="Proteomes" id="UP000295023"/>
    </source>
</evidence>
<sequence length="111" mass="11054">MLRSLILASTLAVTLSGAALAQGGPRMVGGGPDAVVTYDAQSQNVVGGGVASYAGGGVDERIAYGGRVTTEAPTGLIAEITGEANNRHIVYHAAPVMASGILAGHQNQPRG</sequence>
<dbReference type="Proteomes" id="UP000295023">
    <property type="component" value="Unassembled WGS sequence"/>
</dbReference>
<dbReference type="OrthoDB" id="7268316at2"/>
<dbReference type="EMBL" id="SKBM01000005">
    <property type="protein sequence ID" value="TCZ64355.1"/>
    <property type="molecule type" value="Genomic_DNA"/>
</dbReference>
<keyword evidence="3" id="KW-1185">Reference proteome</keyword>
<evidence type="ECO:0008006" key="4">
    <source>
        <dbReference type="Google" id="ProtNLM"/>
    </source>
</evidence>
<feature type="chain" id="PRO_5020725428" description="Holdfast attachment protein HfaA" evidence="1">
    <location>
        <begin position="22"/>
        <end position="111"/>
    </location>
</feature>
<evidence type="ECO:0000313" key="2">
    <source>
        <dbReference type="EMBL" id="TCZ64355.1"/>
    </source>
</evidence>
<feature type="signal peptide" evidence="1">
    <location>
        <begin position="1"/>
        <end position="21"/>
    </location>
</feature>
<evidence type="ECO:0000256" key="1">
    <source>
        <dbReference type="SAM" id="SignalP"/>
    </source>
</evidence>
<reference evidence="2 3" key="1">
    <citation type="submission" date="2019-03" db="EMBL/GenBank/DDBJ databases">
        <title>Paracraurococcus aquatilis NE82 genome sequence.</title>
        <authorList>
            <person name="Zhao Y."/>
            <person name="Du Z."/>
        </authorList>
    </citation>
    <scope>NUCLEOTIDE SEQUENCE [LARGE SCALE GENOMIC DNA]</scope>
    <source>
        <strain evidence="2 3">NE82</strain>
    </source>
</reference>
<proteinExistence type="predicted"/>
<dbReference type="AlphaFoldDB" id="A0A4R4DSL2"/>
<name>A0A4R4DSL2_9PROT</name>
<keyword evidence="1" id="KW-0732">Signal</keyword>
<gene>
    <name evidence="2" type="ORF">EXY23_06825</name>
</gene>
<comment type="caution">
    <text evidence="2">The sequence shown here is derived from an EMBL/GenBank/DDBJ whole genome shotgun (WGS) entry which is preliminary data.</text>
</comment>
<protein>
    <recommendedName>
        <fullName evidence="4">Holdfast attachment protein HfaA</fullName>
    </recommendedName>
</protein>
<dbReference type="RefSeq" id="WP_132286043.1">
    <property type="nucleotide sequence ID" value="NZ_SKBM01000005.1"/>
</dbReference>